<dbReference type="Gene3D" id="1.20.58.340">
    <property type="entry name" value="Magnesium transport protein CorA, transmembrane region"/>
    <property type="match status" value="1"/>
</dbReference>
<feature type="region of interest" description="Disordered" evidence="6">
    <location>
        <begin position="570"/>
        <end position="604"/>
    </location>
</feature>
<evidence type="ECO:0000256" key="6">
    <source>
        <dbReference type="SAM" id="MobiDB-lite"/>
    </source>
</evidence>
<evidence type="ECO:0000256" key="1">
    <source>
        <dbReference type="ARBA" id="ARBA00004141"/>
    </source>
</evidence>
<dbReference type="InterPro" id="IPR002523">
    <property type="entry name" value="MgTranspt_CorA/ZnTranspt_ZntB"/>
</dbReference>
<dbReference type="Proteomes" id="UP000799776">
    <property type="component" value="Unassembled WGS sequence"/>
</dbReference>
<keyword evidence="5" id="KW-0175">Coiled coil</keyword>
<dbReference type="GO" id="GO:0016020">
    <property type="term" value="C:membrane"/>
    <property type="evidence" value="ECO:0007669"/>
    <property type="project" value="UniProtKB-SubCell"/>
</dbReference>
<evidence type="ECO:0000256" key="3">
    <source>
        <dbReference type="ARBA" id="ARBA00022989"/>
    </source>
</evidence>
<dbReference type="PANTHER" id="PTHR47685:SF1">
    <property type="entry name" value="MAGNESIUM TRANSPORT PROTEIN CORA"/>
    <property type="match status" value="1"/>
</dbReference>
<feature type="region of interest" description="Disordered" evidence="6">
    <location>
        <begin position="31"/>
        <end position="91"/>
    </location>
</feature>
<name>A0A9P4I237_9PEZI</name>
<dbReference type="Pfam" id="PF01544">
    <property type="entry name" value="CorA"/>
    <property type="match status" value="1"/>
</dbReference>
<evidence type="ECO:0000313" key="9">
    <source>
        <dbReference type="Proteomes" id="UP000799776"/>
    </source>
</evidence>
<reference evidence="8" key="1">
    <citation type="journal article" date="2020" name="Stud. Mycol.">
        <title>101 Dothideomycetes genomes: a test case for predicting lifestyles and emergence of pathogens.</title>
        <authorList>
            <person name="Haridas S."/>
            <person name="Albert R."/>
            <person name="Binder M."/>
            <person name="Bloem J."/>
            <person name="Labutti K."/>
            <person name="Salamov A."/>
            <person name="Andreopoulos B."/>
            <person name="Baker S."/>
            <person name="Barry K."/>
            <person name="Bills G."/>
            <person name="Bluhm B."/>
            <person name="Cannon C."/>
            <person name="Castanera R."/>
            <person name="Culley D."/>
            <person name="Daum C."/>
            <person name="Ezra D."/>
            <person name="Gonzalez J."/>
            <person name="Henrissat B."/>
            <person name="Kuo A."/>
            <person name="Liang C."/>
            <person name="Lipzen A."/>
            <person name="Lutzoni F."/>
            <person name="Magnuson J."/>
            <person name="Mondo S."/>
            <person name="Nolan M."/>
            <person name="Ohm R."/>
            <person name="Pangilinan J."/>
            <person name="Park H.-J."/>
            <person name="Ramirez L."/>
            <person name="Alfaro M."/>
            <person name="Sun H."/>
            <person name="Tritt A."/>
            <person name="Yoshinaga Y."/>
            <person name="Zwiers L.-H."/>
            <person name="Turgeon B."/>
            <person name="Goodwin S."/>
            <person name="Spatafora J."/>
            <person name="Crous P."/>
            <person name="Grigoriev I."/>
        </authorList>
    </citation>
    <scope>NUCLEOTIDE SEQUENCE</scope>
    <source>
        <strain evidence="8">CBS 121410</strain>
    </source>
</reference>
<comment type="caution">
    <text evidence="8">The sequence shown here is derived from an EMBL/GenBank/DDBJ whole genome shotgun (WGS) entry which is preliminary data.</text>
</comment>
<evidence type="ECO:0000256" key="7">
    <source>
        <dbReference type="SAM" id="Phobius"/>
    </source>
</evidence>
<gene>
    <name evidence="8" type="ORF">K490DRAFT_31641</name>
</gene>
<dbReference type="InterPro" id="IPR045863">
    <property type="entry name" value="CorA_TM1_TM2"/>
</dbReference>
<evidence type="ECO:0000313" key="8">
    <source>
        <dbReference type="EMBL" id="KAF2091613.1"/>
    </source>
</evidence>
<dbReference type="AlphaFoldDB" id="A0A9P4I237"/>
<evidence type="ECO:0000256" key="5">
    <source>
        <dbReference type="SAM" id="Coils"/>
    </source>
</evidence>
<dbReference type="SUPFAM" id="SSF144083">
    <property type="entry name" value="Magnesium transport protein CorA, transmembrane region"/>
    <property type="match status" value="1"/>
</dbReference>
<protein>
    <recommendedName>
        <fullName evidence="10">Cora-domain-containing protein</fullName>
    </recommendedName>
</protein>
<comment type="subcellular location">
    <subcellularLocation>
        <location evidence="1">Membrane</location>
        <topology evidence="1">Multi-pass membrane protein</topology>
    </subcellularLocation>
</comment>
<dbReference type="GO" id="GO:0046873">
    <property type="term" value="F:metal ion transmembrane transporter activity"/>
    <property type="evidence" value="ECO:0007669"/>
    <property type="project" value="InterPro"/>
</dbReference>
<proteinExistence type="predicted"/>
<feature type="transmembrane region" description="Helical" evidence="7">
    <location>
        <begin position="524"/>
        <end position="545"/>
    </location>
</feature>
<feature type="transmembrane region" description="Helical" evidence="7">
    <location>
        <begin position="495"/>
        <end position="518"/>
    </location>
</feature>
<evidence type="ECO:0000256" key="2">
    <source>
        <dbReference type="ARBA" id="ARBA00022692"/>
    </source>
</evidence>
<accession>A0A9P4I237</accession>
<feature type="compositionally biased region" description="Polar residues" evidence="6">
    <location>
        <begin position="47"/>
        <end position="62"/>
    </location>
</feature>
<feature type="compositionally biased region" description="Polar residues" evidence="6">
    <location>
        <begin position="695"/>
        <end position="707"/>
    </location>
</feature>
<sequence>MSSSATQELLRQLEEQRTAFLALEERVHEALRLEAASKPDSPPPSQTPGSPVTQTGARQSAISIVEPTKKSSTPLPSLFHSSTVSVDSDSEDDETYYVQTPLPAKAVDHEDLRTHLRTHKWDEHGQTILESVVTDDGRLVNPVLFPDHGQAEDNAHISHFQVFDVGPDGAPLPVEIDPERVVSKAVAFWDMIKEINAEKEKRTAVGRIIVAQEPCPISFGALHLAKNDCLDMDEIFRHLVDTSFSSSHLPLTRCSATVALALHGDPVKRIRNPARRSKVPHGNIYDPWSPWVVLNIQCYPDWKSSTDAHDSTKHYVNGPEAFLCTVLTEFRDAQSRYEEIERQVTKLVTPPLDFLFDNEQRDRRLFEDDNFTYTRGYFWAAQTLSTVNDSIKAMIDAYEHTFTDDVWEGRHKTLWPLLDPEHPRNDHYRRKLFSLRRDFEREIKKLRQQIKENNDRRHEIASLRDQLFSGTSVLESRKSVELSEMTILQGHNIKLLTLVNIFFLPLTFVTSVFGMTNMPTDRHYWPFAIVMVTVCIPFFLLVGSLNTTKGYEFWKAQVLKVIRPMGHVKKTIKDRKKKEGADDDSESDEKPKKTKERSKTSMEVMRRRMTFTQPGSNTNSSLSSIASIPAAKKERHQSNGSSSNLPATVSARTKPQARTSGPGPAPALASSQTLPVQTSPEQDQTGVRFLRSLSRRTQTPYSRTQIV</sequence>
<feature type="compositionally biased region" description="Polar residues" evidence="6">
    <location>
        <begin position="669"/>
        <end position="685"/>
    </location>
</feature>
<evidence type="ECO:0000256" key="4">
    <source>
        <dbReference type="ARBA" id="ARBA00023136"/>
    </source>
</evidence>
<dbReference type="PANTHER" id="PTHR47685">
    <property type="entry name" value="MAGNESIUM TRANSPORT PROTEIN CORA"/>
    <property type="match status" value="1"/>
</dbReference>
<evidence type="ECO:0008006" key="10">
    <source>
        <dbReference type="Google" id="ProtNLM"/>
    </source>
</evidence>
<dbReference type="InterPro" id="IPR050829">
    <property type="entry name" value="CorA_MIT"/>
</dbReference>
<dbReference type="EMBL" id="ML978711">
    <property type="protein sequence ID" value="KAF2091613.1"/>
    <property type="molecule type" value="Genomic_DNA"/>
</dbReference>
<organism evidence="8 9">
    <name type="scientific">Saccharata proteae CBS 121410</name>
    <dbReference type="NCBI Taxonomy" id="1314787"/>
    <lineage>
        <taxon>Eukaryota</taxon>
        <taxon>Fungi</taxon>
        <taxon>Dikarya</taxon>
        <taxon>Ascomycota</taxon>
        <taxon>Pezizomycotina</taxon>
        <taxon>Dothideomycetes</taxon>
        <taxon>Dothideomycetes incertae sedis</taxon>
        <taxon>Botryosphaeriales</taxon>
        <taxon>Saccharataceae</taxon>
        <taxon>Saccharata</taxon>
    </lineage>
</organism>
<feature type="coiled-coil region" evidence="5">
    <location>
        <begin position="429"/>
        <end position="456"/>
    </location>
</feature>
<keyword evidence="4 7" id="KW-0472">Membrane</keyword>
<keyword evidence="2 7" id="KW-0812">Transmembrane</keyword>
<keyword evidence="3 7" id="KW-1133">Transmembrane helix</keyword>
<dbReference type="OrthoDB" id="426293at2759"/>
<feature type="compositionally biased region" description="Polar residues" evidence="6">
    <location>
        <begin position="638"/>
        <end position="659"/>
    </location>
</feature>
<feature type="region of interest" description="Disordered" evidence="6">
    <location>
        <begin position="628"/>
        <end position="707"/>
    </location>
</feature>
<keyword evidence="9" id="KW-1185">Reference proteome</keyword>